<evidence type="ECO:0000256" key="7">
    <source>
        <dbReference type="RuleBase" id="RU361277"/>
    </source>
</evidence>
<dbReference type="Proteomes" id="UP000027946">
    <property type="component" value="Unassembled WGS sequence"/>
</dbReference>
<evidence type="ECO:0000259" key="8">
    <source>
        <dbReference type="SMART" id="SM00829"/>
    </source>
</evidence>
<evidence type="ECO:0000256" key="6">
    <source>
        <dbReference type="ARBA" id="ARBA00023027"/>
    </source>
</evidence>
<dbReference type="Gene3D" id="3.40.50.720">
    <property type="entry name" value="NAD(P)-binding Rossmann-like Domain"/>
    <property type="match status" value="1"/>
</dbReference>
<name>A0A069RQ67_PEPLI</name>
<dbReference type="CDD" id="cd05285">
    <property type="entry name" value="sorbitol_DH"/>
    <property type="match status" value="1"/>
</dbReference>
<proteinExistence type="inferred from homology"/>
<dbReference type="PANTHER" id="PTHR43161">
    <property type="entry name" value="SORBITOL DEHYDROGENASE"/>
    <property type="match status" value="1"/>
</dbReference>
<evidence type="ECO:0000256" key="1">
    <source>
        <dbReference type="ARBA" id="ARBA00001947"/>
    </source>
</evidence>
<keyword evidence="5" id="KW-0560">Oxidoreductase</keyword>
<comment type="caution">
    <text evidence="9">The sequence shown here is derived from an EMBL/GenBank/DDBJ whole genome shotgun (WGS) entry which is preliminary data.</text>
</comment>
<organism evidence="9 10">
    <name type="scientific">Peptoclostridium litorale DSM 5388</name>
    <dbReference type="NCBI Taxonomy" id="1121324"/>
    <lineage>
        <taxon>Bacteria</taxon>
        <taxon>Bacillati</taxon>
        <taxon>Bacillota</taxon>
        <taxon>Clostridia</taxon>
        <taxon>Peptostreptococcales</taxon>
        <taxon>Peptoclostridiaceae</taxon>
        <taxon>Peptoclostridium</taxon>
    </lineage>
</organism>
<dbReference type="Pfam" id="PF00107">
    <property type="entry name" value="ADH_zinc_N"/>
    <property type="match status" value="1"/>
</dbReference>
<dbReference type="InterPro" id="IPR002328">
    <property type="entry name" value="ADH_Zn_CS"/>
</dbReference>
<gene>
    <name evidence="9" type="ORF">CLIT_4c01590</name>
</gene>
<dbReference type="InterPro" id="IPR045306">
    <property type="entry name" value="SDH-like"/>
</dbReference>
<comment type="similarity">
    <text evidence="2 7">Belongs to the zinc-containing alcohol dehydrogenase family.</text>
</comment>
<keyword evidence="3 7" id="KW-0479">Metal-binding</keyword>
<dbReference type="EMBL" id="JJMM01000004">
    <property type="protein sequence ID" value="KDR96322.1"/>
    <property type="molecule type" value="Genomic_DNA"/>
</dbReference>
<dbReference type="SUPFAM" id="SSF51735">
    <property type="entry name" value="NAD(P)-binding Rossmann-fold domains"/>
    <property type="match status" value="1"/>
</dbReference>
<dbReference type="STRING" id="1121324.CLIT_4c01590"/>
<comment type="cofactor">
    <cofactor evidence="1 7">
        <name>Zn(2+)</name>
        <dbReference type="ChEBI" id="CHEBI:29105"/>
    </cofactor>
</comment>
<dbReference type="InterPro" id="IPR036291">
    <property type="entry name" value="NAD(P)-bd_dom_sf"/>
</dbReference>
<sequence>MENKAFFMQGTNNMVVKDVPVPQVGEKDVLIKVDVVGVCGSDVHYYQHGKIGDFVVEGDFILGHECAGEVVRIGSGVNNIAVGDRVALEPGKTCGKCEFCKTGKYNLCPDVEFFATPPYHGVLQNYVIHPEDMCFKLPEGVSNAEGALVEPLAVGLHAADQGGVKLGDTVVIFGSGCIGLVTLLACKARGASNIILVDVLENRLKTAKKLGATSVINAKEANVIEEIERLTGGKMAHVSIDTAGADITVKQTVDVIMPGGCIVLVGMTPKDEVEFNFMKLMGKEGELKTIFRYRNLYPVAINAIASGAINVRDIVSHEFDFEDTKKAFDFVSNNASDVVKAVINIK</sequence>
<dbReference type="GO" id="GO:0008270">
    <property type="term" value="F:zinc ion binding"/>
    <property type="evidence" value="ECO:0007669"/>
    <property type="project" value="InterPro"/>
</dbReference>
<evidence type="ECO:0000256" key="3">
    <source>
        <dbReference type="ARBA" id="ARBA00022723"/>
    </source>
</evidence>
<evidence type="ECO:0000313" key="10">
    <source>
        <dbReference type="Proteomes" id="UP000027946"/>
    </source>
</evidence>
<dbReference type="Gene3D" id="3.90.180.10">
    <property type="entry name" value="Medium-chain alcohol dehydrogenases, catalytic domain"/>
    <property type="match status" value="1"/>
</dbReference>
<feature type="domain" description="Enoyl reductase (ER)" evidence="8">
    <location>
        <begin position="10"/>
        <end position="343"/>
    </location>
</feature>
<protein>
    <submittedName>
        <fullName evidence="9">Alcohol dehydrogenase</fullName>
    </submittedName>
</protein>
<dbReference type="InterPro" id="IPR013149">
    <property type="entry name" value="ADH-like_C"/>
</dbReference>
<dbReference type="PANTHER" id="PTHR43161:SF9">
    <property type="entry name" value="SORBITOL DEHYDROGENASE"/>
    <property type="match status" value="1"/>
</dbReference>
<evidence type="ECO:0000256" key="4">
    <source>
        <dbReference type="ARBA" id="ARBA00022833"/>
    </source>
</evidence>
<dbReference type="RefSeq" id="WP_038262139.1">
    <property type="nucleotide sequence ID" value="NZ_FSRH01000013.1"/>
</dbReference>
<dbReference type="Pfam" id="PF08240">
    <property type="entry name" value="ADH_N"/>
    <property type="match status" value="1"/>
</dbReference>
<dbReference type="AlphaFoldDB" id="A0A069RQ67"/>
<dbReference type="OrthoDB" id="9769198at2"/>
<reference evidence="9 10" key="1">
    <citation type="submission" date="2014-03" db="EMBL/GenBank/DDBJ databases">
        <title>Genome sequence of Clostridium litorale W6, DSM 5388.</title>
        <authorList>
            <person name="Poehlein A."/>
            <person name="Jagirdar A."/>
            <person name="Khonsari B."/>
            <person name="Chibani C.M."/>
            <person name="Gutierrez Gutierrez D.A."/>
            <person name="Davydova E."/>
            <person name="Alghaithi H.S."/>
            <person name="Nair K.P."/>
            <person name="Dhamotharan K."/>
            <person name="Chandran L."/>
            <person name="G W."/>
            <person name="Daniel R."/>
        </authorList>
    </citation>
    <scope>NUCLEOTIDE SEQUENCE [LARGE SCALE GENOMIC DNA]</scope>
    <source>
        <strain evidence="9 10">W6</strain>
    </source>
</reference>
<accession>A0A069RQ67</accession>
<dbReference type="FunFam" id="3.40.50.720:FF:000068">
    <property type="entry name" value="Sorbitol dehydrogenase"/>
    <property type="match status" value="1"/>
</dbReference>
<evidence type="ECO:0000256" key="5">
    <source>
        <dbReference type="ARBA" id="ARBA00023002"/>
    </source>
</evidence>
<dbReference type="eggNOG" id="COG1063">
    <property type="taxonomic scope" value="Bacteria"/>
</dbReference>
<evidence type="ECO:0000313" key="9">
    <source>
        <dbReference type="EMBL" id="KDR96322.1"/>
    </source>
</evidence>
<evidence type="ECO:0000256" key="2">
    <source>
        <dbReference type="ARBA" id="ARBA00008072"/>
    </source>
</evidence>
<keyword evidence="6" id="KW-0520">NAD</keyword>
<dbReference type="GO" id="GO:0016616">
    <property type="term" value="F:oxidoreductase activity, acting on the CH-OH group of donors, NAD or NADP as acceptor"/>
    <property type="evidence" value="ECO:0007669"/>
    <property type="project" value="InterPro"/>
</dbReference>
<dbReference type="SUPFAM" id="SSF50129">
    <property type="entry name" value="GroES-like"/>
    <property type="match status" value="1"/>
</dbReference>
<dbReference type="SMART" id="SM00829">
    <property type="entry name" value="PKS_ER"/>
    <property type="match status" value="1"/>
</dbReference>
<dbReference type="InterPro" id="IPR013154">
    <property type="entry name" value="ADH-like_N"/>
</dbReference>
<keyword evidence="10" id="KW-1185">Reference proteome</keyword>
<keyword evidence="4 7" id="KW-0862">Zinc</keyword>
<dbReference type="PROSITE" id="PS00059">
    <property type="entry name" value="ADH_ZINC"/>
    <property type="match status" value="1"/>
</dbReference>
<dbReference type="InterPro" id="IPR011032">
    <property type="entry name" value="GroES-like_sf"/>
</dbReference>
<dbReference type="InterPro" id="IPR020843">
    <property type="entry name" value="ER"/>
</dbReference>